<comment type="similarity">
    <text evidence="2">Belongs to the DODA-type extradiol aromatic ring-opening dioxygenase family.</text>
</comment>
<dbReference type="CDD" id="cd07363">
    <property type="entry name" value="45_DOPA_Dioxygenase"/>
    <property type="match status" value="1"/>
</dbReference>
<dbReference type="PANTHER" id="PTHR30096">
    <property type="entry name" value="4,5-DOPA DIOXYGENASE EXTRADIOL-LIKE PROTEIN"/>
    <property type="match status" value="1"/>
</dbReference>
<keyword evidence="5" id="KW-0560">Oxidoreductase</keyword>
<feature type="domain" description="Extradiol ring-cleavage dioxygenase class III enzyme subunit B" evidence="6">
    <location>
        <begin position="36"/>
        <end position="270"/>
    </location>
</feature>
<dbReference type="GO" id="GO:0016702">
    <property type="term" value="F:oxidoreductase activity, acting on single donors with incorporation of molecular oxygen, incorporation of two atoms of oxygen"/>
    <property type="evidence" value="ECO:0007669"/>
    <property type="project" value="UniProtKB-ARBA"/>
</dbReference>
<gene>
    <name evidence="7" type="ORF">C7B47_01830</name>
</gene>
<name>A0A2T2X4R0_SULTH</name>
<comment type="cofactor">
    <cofactor evidence="1">
        <name>Zn(2+)</name>
        <dbReference type="ChEBI" id="CHEBI:29105"/>
    </cofactor>
</comment>
<organism evidence="7 8">
    <name type="scientific">Sulfobacillus thermosulfidooxidans</name>
    <dbReference type="NCBI Taxonomy" id="28034"/>
    <lineage>
        <taxon>Bacteria</taxon>
        <taxon>Bacillati</taxon>
        <taxon>Bacillota</taxon>
        <taxon>Clostridia</taxon>
        <taxon>Eubacteriales</taxon>
        <taxon>Clostridiales Family XVII. Incertae Sedis</taxon>
        <taxon>Sulfobacillus</taxon>
    </lineage>
</organism>
<accession>A0A2T2X4R0</accession>
<evidence type="ECO:0000313" key="8">
    <source>
        <dbReference type="Proteomes" id="UP000242705"/>
    </source>
</evidence>
<dbReference type="GO" id="GO:0008198">
    <property type="term" value="F:ferrous iron binding"/>
    <property type="evidence" value="ECO:0007669"/>
    <property type="project" value="InterPro"/>
</dbReference>
<dbReference type="Pfam" id="PF02900">
    <property type="entry name" value="LigB"/>
    <property type="match status" value="1"/>
</dbReference>
<evidence type="ECO:0000313" key="7">
    <source>
        <dbReference type="EMBL" id="PSR29481.1"/>
    </source>
</evidence>
<dbReference type="InterPro" id="IPR014436">
    <property type="entry name" value="Extradiol_dOase_DODA"/>
</dbReference>
<sequence>MIGKRGRKQMALLGGIYAPNTPTLIGDLGIRHEATERALKDLGQRLQDLLSIDAILVISPHFVTGTGFGLVNSSPLRQIFDFTGFPSAFYRVHYSPPGAPNVVQALEQLARQVALPIAVTDQWGLDHGAWAPLHHLFPAANIPVVPISICPELGPAVHESLGHQIHQLAKKFHLLVIATGSLIHRLDLWNQDLVSYPEDARQYLRTAKEAFMQGQWKLLWNAPNSWREHAAPEGGELPLRVLAGAIPSFRAEILAEEEEFSAVSLTTVFFQPTGE</sequence>
<evidence type="ECO:0000256" key="1">
    <source>
        <dbReference type="ARBA" id="ARBA00001947"/>
    </source>
</evidence>
<protein>
    <recommendedName>
        <fullName evidence="6">Extradiol ring-cleavage dioxygenase class III enzyme subunit B domain-containing protein</fullName>
    </recommendedName>
</protein>
<reference evidence="7 8" key="1">
    <citation type="journal article" date="2014" name="BMC Genomics">
        <title>Comparison of environmental and isolate Sulfobacillus genomes reveals diverse carbon, sulfur, nitrogen, and hydrogen metabolisms.</title>
        <authorList>
            <person name="Justice N.B."/>
            <person name="Norman A."/>
            <person name="Brown C.T."/>
            <person name="Singh A."/>
            <person name="Thomas B.C."/>
            <person name="Banfield J.F."/>
        </authorList>
    </citation>
    <scope>NUCLEOTIDE SEQUENCE [LARGE SCALE GENOMIC DNA]</scope>
    <source>
        <strain evidence="7">AMDSBA5</strain>
    </source>
</reference>
<keyword evidence="3" id="KW-0479">Metal-binding</keyword>
<evidence type="ECO:0000256" key="5">
    <source>
        <dbReference type="ARBA" id="ARBA00023002"/>
    </source>
</evidence>
<dbReference type="Gene3D" id="3.40.830.10">
    <property type="entry name" value="LigB-like"/>
    <property type="match status" value="1"/>
</dbReference>
<dbReference type="PIRSF" id="PIRSF006157">
    <property type="entry name" value="Doxgns_DODA"/>
    <property type="match status" value="1"/>
</dbReference>
<evidence type="ECO:0000259" key="6">
    <source>
        <dbReference type="Pfam" id="PF02900"/>
    </source>
</evidence>
<dbReference type="AlphaFoldDB" id="A0A2T2X4R0"/>
<dbReference type="EMBL" id="PXYX01000002">
    <property type="protein sequence ID" value="PSR29481.1"/>
    <property type="molecule type" value="Genomic_DNA"/>
</dbReference>
<keyword evidence="4" id="KW-0862">Zinc</keyword>
<comment type="caution">
    <text evidence="7">The sequence shown here is derived from an EMBL/GenBank/DDBJ whole genome shotgun (WGS) entry which is preliminary data.</text>
</comment>
<dbReference type="SUPFAM" id="SSF53213">
    <property type="entry name" value="LigB-like"/>
    <property type="match status" value="1"/>
</dbReference>
<evidence type="ECO:0000256" key="3">
    <source>
        <dbReference type="ARBA" id="ARBA00022723"/>
    </source>
</evidence>
<evidence type="ECO:0000256" key="2">
    <source>
        <dbReference type="ARBA" id="ARBA00007581"/>
    </source>
</evidence>
<evidence type="ECO:0000256" key="4">
    <source>
        <dbReference type="ARBA" id="ARBA00022833"/>
    </source>
</evidence>
<proteinExistence type="inferred from homology"/>
<dbReference type="Proteomes" id="UP000242705">
    <property type="component" value="Unassembled WGS sequence"/>
</dbReference>
<dbReference type="InterPro" id="IPR004183">
    <property type="entry name" value="Xdiol_dOase_suB"/>
</dbReference>
<dbReference type="GO" id="GO:0008270">
    <property type="term" value="F:zinc ion binding"/>
    <property type="evidence" value="ECO:0007669"/>
    <property type="project" value="InterPro"/>
</dbReference>
<dbReference type="PANTHER" id="PTHR30096:SF0">
    <property type="entry name" value="4,5-DOPA DIOXYGENASE EXTRADIOL-LIKE PROTEIN"/>
    <property type="match status" value="1"/>
</dbReference>